<dbReference type="RefSeq" id="WP_350023042.1">
    <property type="nucleotide sequence ID" value="NZ_CP158490.1"/>
</dbReference>
<proteinExistence type="predicted"/>
<name>A0AAU7WQ75_9PSED</name>
<dbReference type="EMBL" id="CP158490">
    <property type="protein sequence ID" value="XBY22339.1"/>
    <property type="molecule type" value="Genomic_DNA"/>
</dbReference>
<dbReference type="AlphaFoldDB" id="A0AAU7WQ75"/>
<accession>A0AAU7WQ75</accession>
<sequence>MITSFLNSGSTSSGRSRALEQELYQRLAALVRRGFALICSCRVLLPNRCFVDRLLPGQQLLWQQLAGEMGLL</sequence>
<organism evidence="1">
    <name type="scientific">Pseudomonas sp. W17</name>
    <dbReference type="NCBI Taxonomy" id="3144407"/>
    <lineage>
        <taxon>Bacteria</taxon>
        <taxon>Pseudomonadati</taxon>
        <taxon>Pseudomonadota</taxon>
        <taxon>Gammaproteobacteria</taxon>
        <taxon>Pseudomonadales</taxon>
        <taxon>Pseudomonadaceae</taxon>
        <taxon>Pseudomonas</taxon>
    </lineage>
</organism>
<protein>
    <submittedName>
        <fullName evidence="1">Uncharacterized protein</fullName>
    </submittedName>
</protein>
<evidence type="ECO:0000313" key="1">
    <source>
        <dbReference type="EMBL" id="XBY22339.1"/>
    </source>
</evidence>
<reference evidence="1" key="1">
    <citation type="submission" date="2024-06" db="EMBL/GenBank/DDBJ databases">
        <authorList>
            <person name="Wu L."/>
        </authorList>
    </citation>
    <scope>NUCLEOTIDE SEQUENCE</scope>
    <source>
        <strain evidence="1">W17</strain>
    </source>
</reference>
<gene>
    <name evidence="1" type="ORF">ABCR88_22915</name>
</gene>